<feature type="signal peptide" evidence="4">
    <location>
        <begin position="1"/>
        <end position="29"/>
    </location>
</feature>
<feature type="chain" id="PRO_5042948714" description="ABC transmembrane type-1 domain-containing protein" evidence="4">
    <location>
        <begin position="30"/>
        <end position="71"/>
    </location>
</feature>
<comment type="caution">
    <text evidence="6">The sequence shown here is derived from an EMBL/GenBank/DDBJ whole genome shotgun (WGS) entry which is preliminary data.</text>
</comment>
<evidence type="ECO:0000256" key="3">
    <source>
        <dbReference type="ARBA" id="ARBA00023136"/>
    </source>
</evidence>
<proteinExistence type="predicted"/>
<gene>
    <name evidence="6" type="ORF">PMAYCL1PPCAC_27673</name>
</gene>
<reference evidence="7" key="1">
    <citation type="submission" date="2022-10" db="EMBL/GenBank/DDBJ databases">
        <title>Genome assembly of Pristionchus species.</title>
        <authorList>
            <person name="Yoshida K."/>
            <person name="Sommer R.J."/>
        </authorList>
    </citation>
    <scope>NUCLEOTIDE SEQUENCE [LARGE SCALE GENOMIC DNA]</scope>
    <source>
        <strain evidence="7">RS5460</strain>
    </source>
</reference>
<keyword evidence="7" id="KW-1185">Reference proteome</keyword>
<name>A0AAN5I9B5_9BILA</name>
<dbReference type="PROSITE" id="PS50929">
    <property type="entry name" value="ABC_TM1F"/>
    <property type="match status" value="1"/>
</dbReference>
<feature type="non-terminal residue" evidence="6">
    <location>
        <position position="71"/>
    </location>
</feature>
<evidence type="ECO:0000313" key="6">
    <source>
        <dbReference type="EMBL" id="GMR57478.1"/>
    </source>
</evidence>
<sequence>ARESGTSMFGAAEVISFLMSCYFLQEACAQSSINMHRPLLRDVLTLPMRFFDTHPTGDALSRFGNDLDTVT</sequence>
<keyword evidence="4" id="KW-0732">Signal</keyword>
<organism evidence="6 7">
    <name type="scientific">Pristionchus mayeri</name>
    <dbReference type="NCBI Taxonomy" id="1317129"/>
    <lineage>
        <taxon>Eukaryota</taxon>
        <taxon>Metazoa</taxon>
        <taxon>Ecdysozoa</taxon>
        <taxon>Nematoda</taxon>
        <taxon>Chromadorea</taxon>
        <taxon>Rhabditida</taxon>
        <taxon>Rhabditina</taxon>
        <taxon>Diplogasteromorpha</taxon>
        <taxon>Diplogasteroidea</taxon>
        <taxon>Neodiplogasteridae</taxon>
        <taxon>Pristionchus</taxon>
    </lineage>
</organism>
<keyword evidence="2" id="KW-1133">Transmembrane helix</keyword>
<evidence type="ECO:0000256" key="2">
    <source>
        <dbReference type="ARBA" id="ARBA00022989"/>
    </source>
</evidence>
<feature type="domain" description="ABC transmembrane type-1" evidence="5">
    <location>
        <begin position="9"/>
        <end position="71"/>
    </location>
</feature>
<evidence type="ECO:0000313" key="7">
    <source>
        <dbReference type="Proteomes" id="UP001328107"/>
    </source>
</evidence>
<dbReference type="Proteomes" id="UP001328107">
    <property type="component" value="Unassembled WGS sequence"/>
</dbReference>
<dbReference type="GO" id="GO:0140359">
    <property type="term" value="F:ABC-type transporter activity"/>
    <property type="evidence" value="ECO:0007669"/>
    <property type="project" value="InterPro"/>
</dbReference>
<dbReference type="AlphaFoldDB" id="A0AAN5I9B5"/>
<accession>A0AAN5I9B5</accession>
<feature type="non-terminal residue" evidence="6">
    <location>
        <position position="1"/>
    </location>
</feature>
<dbReference type="GO" id="GO:0016020">
    <property type="term" value="C:membrane"/>
    <property type="evidence" value="ECO:0007669"/>
    <property type="project" value="InterPro"/>
</dbReference>
<evidence type="ECO:0000256" key="1">
    <source>
        <dbReference type="ARBA" id="ARBA00022692"/>
    </source>
</evidence>
<protein>
    <recommendedName>
        <fullName evidence="5">ABC transmembrane type-1 domain-containing protein</fullName>
    </recommendedName>
</protein>
<keyword evidence="3" id="KW-0472">Membrane</keyword>
<evidence type="ECO:0000256" key="4">
    <source>
        <dbReference type="SAM" id="SignalP"/>
    </source>
</evidence>
<dbReference type="InterPro" id="IPR011527">
    <property type="entry name" value="ABC1_TM_dom"/>
</dbReference>
<dbReference type="InterPro" id="IPR036640">
    <property type="entry name" value="ABC1_TM_sf"/>
</dbReference>
<dbReference type="EMBL" id="BTRK01000006">
    <property type="protein sequence ID" value="GMR57478.1"/>
    <property type="molecule type" value="Genomic_DNA"/>
</dbReference>
<keyword evidence="1" id="KW-0812">Transmembrane</keyword>
<dbReference type="Pfam" id="PF00664">
    <property type="entry name" value="ABC_membrane"/>
    <property type="match status" value="1"/>
</dbReference>
<dbReference type="SUPFAM" id="SSF90123">
    <property type="entry name" value="ABC transporter transmembrane region"/>
    <property type="match status" value="1"/>
</dbReference>
<dbReference type="Gene3D" id="1.20.1560.10">
    <property type="entry name" value="ABC transporter type 1, transmembrane domain"/>
    <property type="match status" value="1"/>
</dbReference>
<dbReference type="GO" id="GO:0005524">
    <property type="term" value="F:ATP binding"/>
    <property type="evidence" value="ECO:0007669"/>
    <property type="project" value="InterPro"/>
</dbReference>
<evidence type="ECO:0000259" key="5">
    <source>
        <dbReference type="PROSITE" id="PS50929"/>
    </source>
</evidence>